<dbReference type="InterPro" id="IPR013320">
    <property type="entry name" value="ConA-like_dom_sf"/>
</dbReference>
<accession>A0AAT9FRY4</accession>
<dbReference type="PANTHER" id="PTHR42693:SF42">
    <property type="entry name" value="ARYLSULFATASE G"/>
    <property type="match status" value="1"/>
</dbReference>
<organism evidence="10">
    <name type="scientific">Oceaniferula spumae</name>
    <dbReference type="NCBI Taxonomy" id="2979115"/>
    <lineage>
        <taxon>Bacteria</taxon>
        <taxon>Pseudomonadati</taxon>
        <taxon>Verrucomicrobiota</taxon>
        <taxon>Verrucomicrobiia</taxon>
        <taxon>Verrucomicrobiales</taxon>
        <taxon>Verrucomicrobiaceae</taxon>
        <taxon>Oceaniferula</taxon>
    </lineage>
</organism>
<feature type="domain" description="GH29D-like beta-sandwich" evidence="9">
    <location>
        <begin position="261"/>
        <end position="314"/>
    </location>
</feature>
<dbReference type="Pfam" id="PF13290">
    <property type="entry name" value="CHB_HEX_C_1"/>
    <property type="match status" value="1"/>
</dbReference>
<dbReference type="Pfam" id="PF00884">
    <property type="entry name" value="Sulfatase"/>
    <property type="match status" value="1"/>
</dbReference>
<name>A0AAT9FRY4_9BACT</name>
<dbReference type="Pfam" id="PF13385">
    <property type="entry name" value="Laminin_G_3"/>
    <property type="match status" value="1"/>
</dbReference>
<evidence type="ECO:0000256" key="3">
    <source>
        <dbReference type="ARBA" id="ARBA00022723"/>
    </source>
</evidence>
<feature type="chain" id="PRO_5043479282" description="LamG-like jellyroll fold domain-containing protein" evidence="7">
    <location>
        <begin position="21"/>
        <end position="829"/>
    </location>
</feature>
<keyword evidence="6" id="KW-0106">Calcium</keyword>
<evidence type="ECO:0000256" key="4">
    <source>
        <dbReference type="ARBA" id="ARBA00022729"/>
    </source>
</evidence>
<dbReference type="Gene3D" id="3.30.1120.10">
    <property type="match status" value="1"/>
</dbReference>
<dbReference type="Gene3D" id="2.60.120.200">
    <property type="match status" value="1"/>
</dbReference>
<evidence type="ECO:0000256" key="5">
    <source>
        <dbReference type="ARBA" id="ARBA00022801"/>
    </source>
</evidence>
<protein>
    <recommendedName>
        <fullName evidence="11">LamG-like jellyroll fold domain-containing protein</fullName>
    </recommendedName>
</protein>
<evidence type="ECO:0000259" key="9">
    <source>
        <dbReference type="Pfam" id="PF13290"/>
    </source>
</evidence>
<evidence type="ECO:0008006" key="11">
    <source>
        <dbReference type="Google" id="ProtNLM"/>
    </source>
</evidence>
<sequence>MMTPLFRIFASLLLSSQFVAAQRPAGHWAFDGEDGAKRLEESYGRTELNAAESGGAASWQTRAGFGYSLAIGSTSNYLSVPNLEQISPGNDSFSLSVWLKRDSINSGSGIFDALSGTGTGYQLFVQSNNILRLRLDDDQGHSVNVDTTSTLINTNTWLHIYAEVDRASNTAKIFINGTESTGGGVNISALTGDIIPDQPLQIGTLNGGSPTDGSLDDAAIFLRKLTPAELSAIAGGATIVSQFPPLPSVEITPDSTILRPGDTISLSSAPGTTIYYTLDGSDPTESSPSYSGPFTLTNSAKVKARVFSGGANSTGGPITSAYFTLIPEQKPNVILIVADDLGFNDLGCYGAATVATPNLDALAYSGVRFTQFTTSGPSDVAAQYALLTGRVVARSAMSDIVASGSTGIDRREWTLHEAMKKSGYHTAMIGAWHLGDATGSHPTAMCTDLFYGLPYSPSLSPFPPLVENATVIDASPAPANLLDQMTQRAKSWLSTSDGPFFLCFQPPSMTSTGNSLLGAYGNRIEAMDQAVGEILATLQSEGLDSNTLVIFISDSGANRNTGSYPTGSNGQLRDGKGTTWEGGIRTPVIARWPGVIPAGVDSQALVWLPDLFPSLLEIIQGWAPGDRTLDGISQPNTLLGGETVPDISRVLFSYRHESVDWALTTVRQGPWKLHRSYINSDPINGISATAPLLYQVENDPTERIQRQSTHGTVVNELQALVTAQQNSLQGNQLPPIEPVKLTVTDIDDSQPGKLRITFTRPAASLNDHYLLQHSNDLDDWDDLPLTNFIQSTTLLADEREQVIIEVLHNHPGFNSPDGKHFIRIQSNQP</sequence>
<dbReference type="InterPro" id="IPR000917">
    <property type="entry name" value="Sulfatase_N"/>
</dbReference>
<gene>
    <name evidence="10" type="ORF">NT6N_39570</name>
</gene>
<dbReference type="AlphaFoldDB" id="A0AAT9FRY4"/>
<dbReference type="KEGG" id="osu:NT6N_39570"/>
<reference evidence="10" key="1">
    <citation type="submission" date="2024-07" db="EMBL/GenBank/DDBJ databases">
        <title>Complete genome sequence of Verrucomicrobiaceae bacterium NT6N.</title>
        <authorList>
            <person name="Huang C."/>
            <person name="Takami H."/>
            <person name="Hamasaki K."/>
        </authorList>
    </citation>
    <scope>NUCLEOTIDE SEQUENCE</scope>
    <source>
        <strain evidence="10">NT6N</strain>
    </source>
</reference>
<feature type="signal peptide" evidence="7">
    <location>
        <begin position="1"/>
        <end position="20"/>
    </location>
</feature>
<dbReference type="InterPro" id="IPR059177">
    <property type="entry name" value="GH29D-like_dom"/>
</dbReference>
<dbReference type="PANTHER" id="PTHR42693">
    <property type="entry name" value="ARYLSULFATASE FAMILY MEMBER"/>
    <property type="match status" value="1"/>
</dbReference>
<dbReference type="GO" id="GO:0046872">
    <property type="term" value="F:metal ion binding"/>
    <property type="evidence" value="ECO:0007669"/>
    <property type="project" value="UniProtKB-KW"/>
</dbReference>
<evidence type="ECO:0000256" key="1">
    <source>
        <dbReference type="ARBA" id="ARBA00001913"/>
    </source>
</evidence>
<proteinExistence type="inferred from homology"/>
<dbReference type="Gene3D" id="3.40.720.10">
    <property type="entry name" value="Alkaline Phosphatase, subunit A"/>
    <property type="match status" value="1"/>
</dbReference>
<dbReference type="EMBL" id="AP026866">
    <property type="protein sequence ID" value="BDS08917.1"/>
    <property type="molecule type" value="Genomic_DNA"/>
</dbReference>
<comment type="cofactor">
    <cofactor evidence="1">
        <name>Ca(2+)</name>
        <dbReference type="ChEBI" id="CHEBI:29108"/>
    </cofactor>
</comment>
<dbReference type="InterPro" id="IPR017850">
    <property type="entry name" value="Alkaline_phosphatase_core_sf"/>
</dbReference>
<dbReference type="SUPFAM" id="SSF53649">
    <property type="entry name" value="Alkaline phosphatase-like"/>
    <property type="match status" value="1"/>
</dbReference>
<evidence type="ECO:0000313" key="10">
    <source>
        <dbReference type="EMBL" id="BDS08917.1"/>
    </source>
</evidence>
<comment type="similarity">
    <text evidence="2">Belongs to the sulfatase family.</text>
</comment>
<evidence type="ECO:0000256" key="6">
    <source>
        <dbReference type="ARBA" id="ARBA00022837"/>
    </source>
</evidence>
<dbReference type="SUPFAM" id="SSF49899">
    <property type="entry name" value="Concanavalin A-like lectins/glucanases"/>
    <property type="match status" value="1"/>
</dbReference>
<keyword evidence="4 7" id="KW-0732">Signal</keyword>
<keyword evidence="3" id="KW-0479">Metal-binding</keyword>
<dbReference type="GO" id="GO:0004065">
    <property type="term" value="F:arylsulfatase activity"/>
    <property type="evidence" value="ECO:0007669"/>
    <property type="project" value="TreeGrafter"/>
</dbReference>
<feature type="domain" description="Sulfatase N-terminal" evidence="8">
    <location>
        <begin position="331"/>
        <end position="618"/>
    </location>
</feature>
<evidence type="ECO:0000256" key="7">
    <source>
        <dbReference type="SAM" id="SignalP"/>
    </source>
</evidence>
<evidence type="ECO:0000259" key="8">
    <source>
        <dbReference type="Pfam" id="PF00884"/>
    </source>
</evidence>
<dbReference type="InterPro" id="IPR050738">
    <property type="entry name" value="Sulfatase"/>
</dbReference>
<keyword evidence="5" id="KW-0378">Hydrolase</keyword>
<evidence type="ECO:0000256" key="2">
    <source>
        <dbReference type="ARBA" id="ARBA00008779"/>
    </source>
</evidence>